<reference evidence="6 7" key="1">
    <citation type="submission" date="2015-07" db="EMBL/GenBank/DDBJ databases">
        <authorList>
            <person name="Noorani M."/>
        </authorList>
    </citation>
    <scope>NUCLEOTIDE SEQUENCE [LARGE SCALE GENOMIC DNA]</scope>
    <source>
        <strain evidence="6 7">KCTC 42284</strain>
    </source>
</reference>
<name>A0A0K0XTF5_9GAMM</name>
<dbReference type="PRINTS" id="PR00885">
    <property type="entry name" value="BCTERIALGSPH"/>
</dbReference>
<comment type="subcellular location">
    <subcellularLocation>
        <location evidence="1">Membrane</location>
        <topology evidence="1">Single-pass membrane protein</topology>
    </subcellularLocation>
</comment>
<dbReference type="STRING" id="1579979.WM2015_558"/>
<dbReference type="GO" id="GO:0015628">
    <property type="term" value="P:protein secretion by the type II secretion system"/>
    <property type="evidence" value="ECO:0007669"/>
    <property type="project" value="InterPro"/>
</dbReference>
<gene>
    <name evidence="6" type="ORF">WM2015_558</name>
</gene>
<dbReference type="OrthoDB" id="5730913at2"/>
<evidence type="ECO:0000256" key="4">
    <source>
        <dbReference type="ARBA" id="ARBA00022989"/>
    </source>
</evidence>
<evidence type="ECO:0000313" key="6">
    <source>
        <dbReference type="EMBL" id="AKS40940.1"/>
    </source>
</evidence>
<dbReference type="EMBL" id="CP012154">
    <property type="protein sequence ID" value="AKS40940.1"/>
    <property type="molecule type" value="Genomic_DNA"/>
</dbReference>
<dbReference type="KEGG" id="wma:WM2015_558"/>
<dbReference type="NCBIfam" id="TIGR02532">
    <property type="entry name" value="IV_pilin_GFxxxE"/>
    <property type="match status" value="1"/>
</dbReference>
<keyword evidence="4" id="KW-1133">Transmembrane helix</keyword>
<keyword evidence="2" id="KW-0488">Methylation</keyword>
<dbReference type="InterPro" id="IPR002416">
    <property type="entry name" value="T2SS_protein-GspH"/>
</dbReference>
<dbReference type="AlphaFoldDB" id="A0A0K0XTF5"/>
<dbReference type="GO" id="GO:0016020">
    <property type="term" value="C:membrane"/>
    <property type="evidence" value="ECO:0007669"/>
    <property type="project" value="UniProtKB-SubCell"/>
</dbReference>
<dbReference type="Gene3D" id="3.55.40.10">
    <property type="entry name" value="minor pseudopilin epsh domain"/>
    <property type="match status" value="1"/>
</dbReference>
<keyword evidence="7" id="KW-1185">Reference proteome</keyword>
<dbReference type="InterPro" id="IPR012902">
    <property type="entry name" value="N_methyl_site"/>
</dbReference>
<dbReference type="Pfam" id="PF07963">
    <property type="entry name" value="N_methyl"/>
    <property type="match status" value="1"/>
</dbReference>
<evidence type="ECO:0000256" key="3">
    <source>
        <dbReference type="ARBA" id="ARBA00022692"/>
    </source>
</evidence>
<dbReference type="GO" id="GO:0015627">
    <property type="term" value="C:type II protein secretion system complex"/>
    <property type="evidence" value="ECO:0007669"/>
    <property type="project" value="InterPro"/>
</dbReference>
<dbReference type="RefSeq" id="WP_049724614.1">
    <property type="nucleotide sequence ID" value="NZ_CP012154.1"/>
</dbReference>
<sequence>MRRARGFTLIEVLVVVAIAATLTALVVLRLGQWRSPDDPEYLLERLAARLNHQCEQAMFQARPRALRLSAAGYDVWQGTAEGWRPLPPDGPNRPQAFPEGLEVELEMSGYPVELAEVEFDEPADIRPQIICQPLGELTPFRLTLSRDRLRWRLEGQASGRLDIESPSA</sequence>
<keyword evidence="3" id="KW-0812">Transmembrane</keyword>
<protein>
    <submittedName>
        <fullName evidence="6">Uncharacterized protein</fullName>
    </submittedName>
</protein>
<dbReference type="Proteomes" id="UP000066624">
    <property type="component" value="Chromosome"/>
</dbReference>
<organism evidence="6 7">
    <name type="scientific">Wenzhouxiangella marina</name>
    <dbReference type="NCBI Taxonomy" id="1579979"/>
    <lineage>
        <taxon>Bacteria</taxon>
        <taxon>Pseudomonadati</taxon>
        <taxon>Pseudomonadota</taxon>
        <taxon>Gammaproteobacteria</taxon>
        <taxon>Chromatiales</taxon>
        <taxon>Wenzhouxiangellaceae</taxon>
        <taxon>Wenzhouxiangella</taxon>
    </lineage>
</organism>
<evidence type="ECO:0000256" key="2">
    <source>
        <dbReference type="ARBA" id="ARBA00022481"/>
    </source>
</evidence>
<keyword evidence="5" id="KW-0472">Membrane</keyword>
<dbReference type="SUPFAM" id="SSF54523">
    <property type="entry name" value="Pili subunits"/>
    <property type="match status" value="1"/>
</dbReference>
<dbReference type="InterPro" id="IPR045584">
    <property type="entry name" value="Pilin-like"/>
</dbReference>
<proteinExistence type="predicted"/>
<dbReference type="PROSITE" id="PS00409">
    <property type="entry name" value="PROKAR_NTER_METHYL"/>
    <property type="match status" value="1"/>
</dbReference>
<evidence type="ECO:0000256" key="5">
    <source>
        <dbReference type="ARBA" id="ARBA00023136"/>
    </source>
</evidence>
<accession>A0A0K0XTF5</accession>
<evidence type="ECO:0000256" key="1">
    <source>
        <dbReference type="ARBA" id="ARBA00004167"/>
    </source>
</evidence>
<evidence type="ECO:0000313" key="7">
    <source>
        <dbReference type="Proteomes" id="UP000066624"/>
    </source>
</evidence>